<proteinExistence type="predicted"/>
<protein>
    <submittedName>
        <fullName evidence="1">Uncharacterized protein</fullName>
    </submittedName>
</protein>
<sequence>MSLDNSLRVVGDTPAYPVVVTHPDGVRVKAYFDPVTGYKLKQVSDVPNGSPTEFGDYREVGGIKIPYNTKTILLGVPVELKVNNATANTGLTNEQFK</sequence>
<evidence type="ECO:0000313" key="2">
    <source>
        <dbReference type="Proteomes" id="UP000566071"/>
    </source>
</evidence>
<reference evidence="1 2" key="1">
    <citation type="submission" date="2020-05" db="EMBL/GenBank/DDBJ databases">
        <authorList>
            <person name="Khan S.A."/>
            <person name="Jeon C.O."/>
            <person name="Chun B.H."/>
        </authorList>
    </citation>
    <scope>NUCLEOTIDE SEQUENCE [LARGE SCALE GENOMIC DNA]</scope>
    <source>
        <strain evidence="1 2">S1162</strain>
    </source>
</reference>
<name>A0ABX1W480_9SPHI</name>
<dbReference type="Proteomes" id="UP000566071">
    <property type="component" value="Unassembled WGS sequence"/>
</dbReference>
<dbReference type="RefSeq" id="WP_217451898.1">
    <property type="nucleotide sequence ID" value="NZ_JABFCR010000002.1"/>
</dbReference>
<keyword evidence="2" id="KW-1185">Reference proteome</keyword>
<evidence type="ECO:0000313" key="1">
    <source>
        <dbReference type="EMBL" id="NNU33090.1"/>
    </source>
</evidence>
<comment type="caution">
    <text evidence="1">The sequence shown here is derived from an EMBL/GenBank/DDBJ whole genome shotgun (WGS) entry which is preliminary data.</text>
</comment>
<accession>A0ABX1W480</accession>
<gene>
    <name evidence="1" type="ORF">HK413_00840</name>
</gene>
<organism evidence="1 2">
    <name type="scientific">Mucilaginibacter humi</name>
    <dbReference type="NCBI Taxonomy" id="2732510"/>
    <lineage>
        <taxon>Bacteria</taxon>
        <taxon>Pseudomonadati</taxon>
        <taxon>Bacteroidota</taxon>
        <taxon>Sphingobacteriia</taxon>
        <taxon>Sphingobacteriales</taxon>
        <taxon>Sphingobacteriaceae</taxon>
        <taxon>Mucilaginibacter</taxon>
    </lineage>
</organism>
<dbReference type="EMBL" id="JABFCR010000002">
    <property type="protein sequence ID" value="NNU33090.1"/>
    <property type="molecule type" value="Genomic_DNA"/>
</dbReference>